<feature type="region of interest" description="Disordered" evidence="1">
    <location>
        <begin position="1"/>
        <end position="105"/>
    </location>
</feature>
<protein>
    <submittedName>
        <fullName evidence="2">Uncharacterized protein</fullName>
    </submittedName>
</protein>
<evidence type="ECO:0000313" key="2">
    <source>
        <dbReference type="EMBL" id="MBD7939685.1"/>
    </source>
</evidence>
<sequence>MIEGEFIGNGGTNPTDSGEGPKEGKGTNPTDSGEGPKEGKGTNPTDSGEGPKEGKGTNPTDSGGGPKEGKRTNPTDSGERPKEGKGTNSTEPKEVSREGKGPIRSANDVEKYVNLTGAFPFTNKYQKNKRINTLLKEIKNNKYKENRMGSMYLIRSLLETYTHEYIDYFVKNDKIEYRIKGVARDRTKRKQKLRELLYNNIKEHLKKFYPEFEEEIELIEITFTENNNAAATRIINFYIHSQTQVPDYQELLDSWKKVSAILKCLDEILFNNMSLSD</sequence>
<name>A0ABR8QVX3_9BACI</name>
<feature type="compositionally biased region" description="Basic and acidic residues" evidence="1">
    <location>
        <begin position="67"/>
        <end position="105"/>
    </location>
</feature>
<gene>
    <name evidence="2" type="ORF">H9655_21820</name>
</gene>
<organism evidence="2 3">
    <name type="scientific">Cytobacillus stercorigallinarum</name>
    <dbReference type="NCBI Taxonomy" id="2762240"/>
    <lineage>
        <taxon>Bacteria</taxon>
        <taxon>Bacillati</taxon>
        <taxon>Bacillota</taxon>
        <taxon>Bacilli</taxon>
        <taxon>Bacillales</taxon>
        <taxon>Bacillaceae</taxon>
        <taxon>Cytobacillus</taxon>
    </lineage>
</organism>
<dbReference type="Proteomes" id="UP000657931">
    <property type="component" value="Unassembled WGS sequence"/>
</dbReference>
<keyword evidence="3" id="KW-1185">Reference proteome</keyword>
<evidence type="ECO:0000313" key="3">
    <source>
        <dbReference type="Proteomes" id="UP000657931"/>
    </source>
</evidence>
<accession>A0ABR8QVX3</accession>
<dbReference type="EMBL" id="JACSQT010000023">
    <property type="protein sequence ID" value="MBD7939685.1"/>
    <property type="molecule type" value="Genomic_DNA"/>
</dbReference>
<evidence type="ECO:0000256" key="1">
    <source>
        <dbReference type="SAM" id="MobiDB-lite"/>
    </source>
</evidence>
<proteinExistence type="predicted"/>
<reference evidence="2 3" key="1">
    <citation type="submission" date="2020-08" db="EMBL/GenBank/DDBJ databases">
        <title>A Genomic Blueprint of the Chicken Gut Microbiome.</title>
        <authorList>
            <person name="Gilroy R."/>
            <person name="Ravi A."/>
            <person name="Getino M."/>
            <person name="Pursley I."/>
            <person name="Horton D.L."/>
            <person name="Alikhan N.-F."/>
            <person name="Baker D."/>
            <person name="Gharbi K."/>
            <person name="Hall N."/>
            <person name="Watson M."/>
            <person name="Adriaenssens E.M."/>
            <person name="Foster-Nyarko E."/>
            <person name="Jarju S."/>
            <person name="Secka A."/>
            <person name="Antonio M."/>
            <person name="Oren A."/>
            <person name="Chaudhuri R."/>
            <person name="La Ragione R.M."/>
            <person name="Hildebrand F."/>
            <person name="Pallen M.J."/>
        </authorList>
    </citation>
    <scope>NUCLEOTIDE SEQUENCE [LARGE SCALE GENOMIC DNA]</scope>
    <source>
        <strain evidence="2 3">Sa5YUA1</strain>
    </source>
</reference>
<comment type="caution">
    <text evidence="2">The sequence shown here is derived from an EMBL/GenBank/DDBJ whole genome shotgun (WGS) entry which is preliminary data.</text>
</comment>